<evidence type="ECO:0000313" key="1">
    <source>
        <dbReference type="EMBL" id="MDY0872269.1"/>
    </source>
</evidence>
<dbReference type="GO" id="GO:0016787">
    <property type="term" value="F:hydrolase activity"/>
    <property type="evidence" value="ECO:0007669"/>
    <property type="project" value="UniProtKB-KW"/>
</dbReference>
<keyword evidence="2" id="KW-1185">Reference proteome</keyword>
<comment type="caution">
    <text evidence="1">The sequence shown here is derived from an EMBL/GenBank/DDBJ whole genome shotgun (WGS) entry which is preliminary data.</text>
</comment>
<protein>
    <submittedName>
        <fullName evidence="1">Alpha/beta hydrolase</fullName>
        <ecNumber evidence="1">3.-.-.-</ecNumber>
    </submittedName>
</protein>
<reference evidence="1 2" key="1">
    <citation type="journal article" date="2013" name="Antonie Van Leeuwenhoek">
        <title>Dongia rigui sp. nov., isolated from freshwater of a large wetland in Korea.</title>
        <authorList>
            <person name="Baik K.S."/>
            <person name="Hwang Y.M."/>
            <person name="Choi J.S."/>
            <person name="Kwon J."/>
            <person name="Seong C.N."/>
        </authorList>
    </citation>
    <scope>NUCLEOTIDE SEQUENCE [LARGE SCALE GENOMIC DNA]</scope>
    <source>
        <strain evidence="1 2">04SU4-P</strain>
    </source>
</reference>
<dbReference type="Pfam" id="PF06821">
    <property type="entry name" value="Ser_hydrolase"/>
    <property type="match status" value="1"/>
</dbReference>
<dbReference type="Proteomes" id="UP001271769">
    <property type="component" value="Unassembled WGS sequence"/>
</dbReference>
<dbReference type="Gene3D" id="3.40.50.1820">
    <property type="entry name" value="alpha/beta hydrolase"/>
    <property type="match status" value="1"/>
</dbReference>
<evidence type="ECO:0000313" key="2">
    <source>
        <dbReference type="Proteomes" id="UP001271769"/>
    </source>
</evidence>
<dbReference type="SUPFAM" id="SSF53474">
    <property type="entry name" value="alpha/beta-Hydrolases"/>
    <property type="match status" value="1"/>
</dbReference>
<dbReference type="InterPro" id="IPR029058">
    <property type="entry name" value="AB_hydrolase_fold"/>
</dbReference>
<dbReference type="EC" id="3.-.-.-" evidence="1"/>
<gene>
    <name evidence="1" type="ORF">SMD31_10055</name>
</gene>
<proteinExistence type="predicted"/>
<sequence>MRPIVIVPGLGNSGPQHWQRLWQAEMPDRIVAVEQADWDQPDFADWLLRLDAVIAACAKAPVIVAHSLSCALVAHWAAQHERPVASALLVAPADVDSDTHTPPETRDFRPMPMQTLPFPSVVVASSDDPYVTRDRAEAFAVAWGSRFVDIGAAGHINSAAGFGHWPLGRLLLDDLSR</sequence>
<dbReference type="EMBL" id="JAXCLX010000001">
    <property type="protein sequence ID" value="MDY0872269.1"/>
    <property type="molecule type" value="Genomic_DNA"/>
</dbReference>
<accession>A0ABU5DZA2</accession>
<organism evidence="1 2">
    <name type="scientific">Dongia rigui</name>
    <dbReference type="NCBI Taxonomy" id="940149"/>
    <lineage>
        <taxon>Bacteria</taxon>
        <taxon>Pseudomonadati</taxon>
        <taxon>Pseudomonadota</taxon>
        <taxon>Alphaproteobacteria</taxon>
        <taxon>Rhodospirillales</taxon>
        <taxon>Dongiaceae</taxon>
        <taxon>Dongia</taxon>
    </lineage>
</organism>
<name>A0ABU5DZA2_9PROT</name>
<dbReference type="InterPro" id="IPR010662">
    <property type="entry name" value="RBBP9/YdeN"/>
</dbReference>
<keyword evidence="1" id="KW-0378">Hydrolase</keyword>
<dbReference type="RefSeq" id="WP_320500689.1">
    <property type="nucleotide sequence ID" value="NZ_JAXCLX010000001.1"/>
</dbReference>